<evidence type="ECO:0000313" key="3">
    <source>
        <dbReference type="Proteomes" id="UP000623678"/>
    </source>
</evidence>
<comment type="caution">
    <text evidence="2">The sequence shown here is derived from an EMBL/GenBank/DDBJ whole genome shotgun (WGS) entry which is preliminary data.</text>
</comment>
<organism evidence="2 3">
    <name type="scientific">Youxingia wuxianensis</name>
    <dbReference type="NCBI Taxonomy" id="2763678"/>
    <lineage>
        <taxon>Bacteria</taxon>
        <taxon>Bacillati</taxon>
        <taxon>Bacillota</taxon>
        <taxon>Clostridia</taxon>
        <taxon>Eubacteriales</taxon>
        <taxon>Oscillospiraceae</taxon>
        <taxon>Youxingia</taxon>
    </lineage>
</organism>
<dbReference type="RefSeq" id="WP_262396169.1">
    <property type="nucleotide sequence ID" value="NZ_JACRTD010000011.1"/>
</dbReference>
<evidence type="ECO:0000313" key="2">
    <source>
        <dbReference type="EMBL" id="MBC8586451.1"/>
    </source>
</evidence>
<keyword evidence="3" id="KW-1185">Reference proteome</keyword>
<protein>
    <submittedName>
        <fullName evidence="2">Uncharacterized protein</fullName>
    </submittedName>
</protein>
<keyword evidence="1" id="KW-0732">Signal</keyword>
<name>A0A926EPL5_9FIRM</name>
<feature type="signal peptide" evidence="1">
    <location>
        <begin position="1"/>
        <end position="22"/>
    </location>
</feature>
<dbReference type="EMBL" id="JACRTD010000011">
    <property type="protein sequence ID" value="MBC8586451.1"/>
    <property type="molecule type" value="Genomic_DNA"/>
</dbReference>
<evidence type="ECO:0000256" key="1">
    <source>
        <dbReference type="SAM" id="SignalP"/>
    </source>
</evidence>
<dbReference type="AlphaFoldDB" id="A0A926EPL5"/>
<dbReference type="Proteomes" id="UP000623678">
    <property type="component" value="Unassembled WGS sequence"/>
</dbReference>
<gene>
    <name evidence="2" type="ORF">H8705_12750</name>
</gene>
<sequence>MKKIIALMLACLMMLSGISVFAADTTTHTSKLGAAWVDKSNIGTGGTQTYETVPNKTVYFEIDTVKGEADIGATASKSVNSILSDSTAFKFTAKKGKNSQLIKSIKLVDKKISDVTGSGQGRKTYLAVELGSVNTDKEYAVEFTATFRAVKNLSITVPKGTKFAGTGKLYVKNDEITGNTTLSVGVDAMVKPEENEDNEVIWESSTNEVARLTFKSSSNPEAFSAKLSTKWTVALANKFADTNAVIRRFSGGTVDATSRPSLYLDNPFSSKVKTDRIKIYSVDSKGVITDVTKSFTHLSATKSPSGEDCFRIRTRTLGTYIISDKAIKLK</sequence>
<proteinExistence type="predicted"/>
<feature type="chain" id="PRO_5037272705" evidence="1">
    <location>
        <begin position="23"/>
        <end position="330"/>
    </location>
</feature>
<accession>A0A926EPL5</accession>
<reference evidence="2" key="1">
    <citation type="submission" date="2020-08" db="EMBL/GenBank/DDBJ databases">
        <title>Genome public.</title>
        <authorList>
            <person name="Liu C."/>
            <person name="Sun Q."/>
        </authorList>
    </citation>
    <scope>NUCLEOTIDE SEQUENCE</scope>
    <source>
        <strain evidence="2">NSJ-64</strain>
    </source>
</reference>